<gene>
    <name evidence="2" type="ORF">EDF62_1794</name>
</gene>
<comment type="caution">
    <text evidence="2">The sequence shown here is derived from an EMBL/GenBank/DDBJ whole genome shotgun (WGS) entry which is preliminary data.</text>
</comment>
<dbReference type="RefSeq" id="WP_133616734.1">
    <property type="nucleotide sequence ID" value="NZ_SNYA01000004.1"/>
</dbReference>
<dbReference type="Proteomes" id="UP000295601">
    <property type="component" value="Unassembled WGS sequence"/>
</dbReference>
<dbReference type="CDD" id="cd09645">
    <property type="entry name" value="Cas5_I-E"/>
    <property type="match status" value="1"/>
</dbReference>
<dbReference type="EMBL" id="SNYA01000004">
    <property type="protein sequence ID" value="TDP92578.1"/>
    <property type="molecule type" value="Genomic_DNA"/>
</dbReference>
<evidence type="ECO:0000256" key="1">
    <source>
        <dbReference type="ARBA" id="ARBA00023118"/>
    </source>
</evidence>
<dbReference type="Gene3D" id="3.30.70.2660">
    <property type="match status" value="1"/>
</dbReference>
<organism evidence="2 3">
    <name type="scientific">Leucobacter luti</name>
    <dbReference type="NCBI Taxonomy" id="340320"/>
    <lineage>
        <taxon>Bacteria</taxon>
        <taxon>Bacillati</taxon>
        <taxon>Actinomycetota</taxon>
        <taxon>Actinomycetes</taxon>
        <taxon>Micrococcales</taxon>
        <taxon>Microbacteriaceae</taxon>
        <taxon>Leucobacter</taxon>
    </lineage>
</organism>
<proteinExistence type="predicted"/>
<dbReference type="InterPro" id="IPR010147">
    <property type="entry name" value="CRISPR-assoc_prot_CasD"/>
</dbReference>
<accession>A0A4V3CY29</accession>
<name>A0A4V3CY29_9MICO</name>
<dbReference type="AlphaFoldDB" id="A0A4V3CY29"/>
<evidence type="ECO:0000313" key="2">
    <source>
        <dbReference type="EMBL" id="TDP92578.1"/>
    </source>
</evidence>
<dbReference type="NCBIfam" id="TIGR01868">
    <property type="entry name" value="casD_Cas5e"/>
    <property type="match status" value="1"/>
</dbReference>
<dbReference type="InterPro" id="IPR021124">
    <property type="entry name" value="CRISPR-assoc_prot_Cas5"/>
</dbReference>
<dbReference type="Pfam" id="PF09704">
    <property type="entry name" value="Cas_Cas5d"/>
    <property type="match status" value="1"/>
</dbReference>
<evidence type="ECO:0000313" key="3">
    <source>
        <dbReference type="Proteomes" id="UP000295601"/>
    </source>
</evidence>
<keyword evidence="1" id="KW-0051">Antiviral defense</keyword>
<sequence>MPTLLIRLTGPLQSWGSQSRFSTRSTENAPTKSGVFGLIAAAQGRRRSDSITDLLELSFGVRIDQPGRLVRDFQTAKSRDGSVSMPLSYRYYLCDATFLAGVYSEDAELLAGIQGALRAPGYPLYLGRRSCPPAGPLFTEIVDGTAREALARAPWQAAAHHQRANAAAHVSLRILSDSTDADADDAAERIHDEPVSFDSDRREYNWRRVVSTVVTVPNPQFVAKPGTPDDHDPMLVLTEGF</sequence>
<dbReference type="GO" id="GO:0043571">
    <property type="term" value="P:maintenance of CRISPR repeat elements"/>
    <property type="evidence" value="ECO:0007669"/>
    <property type="project" value="InterPro"/>
</dbReference>
<dbReference type="NCBIfam" id="TIGR02593">
    <property type="entry name" value="CRISPR_cas5"/>
    <property type="match status" value="1"/>
</dbReference>
<keyword evidence="3" id="KW-1185">Reference proteome</keyword>
<dbReference type="GO" id="GO:0003723">
    <property type="term" value="F:RNA binding"/>
    <property type="evidence" value="ECO:0007669"/>
    <property type="project" value="InterPro"/>
</dbReference>
<reference evidence="2 3" key="1">
    <citation type="submission" date="2019-03" db="EMBL/GenBank/DDBJ databases">
        <title>Genomic analyses of the natural microbiome of Caenorhabditis elegans.</title>
        <authorList>
            <person name="Samuel B."/>
        </authorList>
    </citation>
    <scope>NUCLEOTIDE SEQUENCE [LARGE SCALE GENOMIC DNA]</scope>
    <source>
        <strain evidence="2 3">JUb18</strain>
    </source>
</reference>
<dbReference type="GO" id="GO:0051607">
    <property type="term" value="P:defense response to virus"/>
    <property type="evidence" value="ECO:0007669"/>
    <property type="project" value="UniProtKB-KW"/>
</dbReference>
<protein>
    <submittedName>
        <fullName evidence="2">CRISPR-associated Cas5e family protein</fullName>
    </submittedName>
</protein>
<dbReference type="InterPro" id="IPR013422">
    <property type="entry name" value="CRISPR-assoc_prot_Cas5_N"/>
</dbReference>
<dbReference type="OrthoDB" id="3189549at2"/>